<keyword evidence="3" id="KW-1185">Reference proteome</keyword>
<dbReference type="Proteomes" id="UP000266649">
    <property type="component" value="Unassembled WGS sequence"/>
</dbReference>
<keyword evidence="1" id="KW-0812">Transmembrane</keyword>
<dbReference type="AlphaFoldDB" id="A0A398BJI6"/>
<comment type="caution">
    <text evidence="2">The sequence shown here is derived from an EMBL/GenBank/DDBJ whole genome shotgun (WGS) entry which is preliminary data.</text>
</comment>
<sequence>MPQRGVRGKAARRFAFCRSDAQIAGMTRRHAPVRAPIRRLARLALALLLLASLGGGFLSLRALARDPALHLLVERGAEEYRAAVDAALARRATEGRVAGLLSGYLAASPSDWVALRAVERVAAERGLPLHPTLVGRIEAAWAEDTAPLRLAADCAACAWDMGNCSLSQGLICNAPVTLSPVGDMLGLARQSGNWWAGAEVDRLDLALSAVGLGATALTIASAGTSSGASLPVKAGASGLRLAKGMRLMNPRLTARLLRVADEALDPAALRAARSLDDLGAAIRPAARAEITGLATGLVRMQGATDPTTALRLMPHIDDAADAARLARGAEALGPRTLGAVEVLGKARFLRLGLRVSKTGVLLGASLAGLIAALAGLAGHLGQSLALRLLRRAVR</sequence>
<keyword evidence="1" id="KW-0472">Membrane</keyword>
<reference evidence="2 3" key="1">
    <citation type="submission" date="2018-09" db="EMBL/GenBank/DDBJ databases">
        <title>Gemmobacter lutimaris sp. nov., a marine bacterium isolated from tidal flat.</title>
        <authorList>
            <person name="Lee D.W."/>
            <person name="Yoo Y."/>
            <person name="Kim J.-J."/>
            <person name="Kim B.S."/>
        </authorList>
    </citation>
    <scope>NUCLEOTIDE SEQUENCE [LARGE SCALE GENOMIC DNA]</scope>
    <source>
        <strain evidence="2 3">YJ-T1-11</strain>
    </source>
</reference>
<evidence type="ECO:0000256" key="1">
    <source>
        <dbReference type="SAM" id="Phobius"/>
    </source>
</evidence>
<protein>
    <submittedName>
        <fullName evidence="2">Uncharacterized protein</fullName>
    </submittedName>
</protein>
<accession>A0A398BJI6</accession>
<name>A0A398BJI6_9RHOB</name>
<evidence type="ECO:0000313" key="2">
    <source>
        <dbReference type="EMBL" id="RID90572.1"/>
    </source>
</evidence>
<dbReference type="EMBL" id="QXXQ01000012">
    <property type="protein sequence ID" value="RID90572.1"/>
    <property type="molecule type" value="Genomic_DNA"/>
</dbReference>
<gene>
    <name evidence="2" type="ORF">D2N39_17565</name>
</gene>
<keyword evidence="1" id="KW-1133">Transmembrane helix</keyword>
<feature type="transmembrane region" description="Helical" evidence="1">
    <location>
        <begin position="360"/>
        <end position="381"/>
    </location>
</feature>
<proteinExistence type="predicted"/>
<evidence type="ECO:0000313" key="3">
    <source>
        <dbReference type="Proteomes" id="UP000266649"/>
    </source>
</evidence>
<organism evidence="2 3">
    <name type="scientific">Gemmobacter lutimaris</name>
    <dbReference type="NCBI Taxonomy" id="2306023"/>
    <lineage>
        <taxon>Bacteria</taxon>
        <taxon>Pseudomonadati</taxon>
        <taxon>Pseudomonadota</taxon>
        <taxon>Alphaproteobacteria</taxon>
        <taxon>Rhodobacterales</taxon>
        <taxon>Paracoccaceae</taxon>
        <taxon>Gemmobacter</taxon>
    </lineage>
</organism>